<evidence type="ECO:0000256" key="1">
    <source>
        <dbReference type="ARBA" id="ARBA00022679"/>
    </source>
</evidence>
<dbReference type="PANTHER" id="PTHR43861:SF6">
    <property type="entry name" value="METHYLTRANSFERASE TYPE 11"/>
    <property type="match status" value="1"/>
</dbReference>
<dbReference type="EMBL" id="HG917868">
    <property type="protein sequence ID" value="CDM69264.1"/>
    <property type="molecule type" value="Genomic_DNA"/>
</dbReference>
<dbReference type="RefSeq" id="WP_044038990.1">
    <property type="nucleotide sequence ID" value="NZ_HG917868.1"/>
</dbReference>
<gene>
    <name evidence="3" type="ORF">CM240_2107</name>
</gene>
<dbReference type="Gene3D" id="2.20.25.110">
    <property type="entry name" value="S-adenosyl-L-methionine-dependent methyltransferases"/>
    <property type="match status" value="1"/>
</dbReference>
<proteinExistence type="predicted"/>
<dbReference type="PATRIC" id="fig|1216932.3.peg.2107"/>
<dbReference type="AlphaFoldDB" id="W6S080"/>
<keyword evidence="4" id="KW-1185">Reference proteome</keyword>
<dbReference type="Proteomes" id="UP000019426">
    <property type="component" value="Chromosome M2/40_rep1"/>
</dbReference>
<dbReference type="CDD" id="cd02440">
    <property type="entry name" value="AdoMet_MTases"/>
    <property type="match status" value="1"/>
</dbReference>
<evidence type="ECO:0000259" key="2">
    <source>
        <dbReference type="Pfam" id="PF13649"/>
    </source>
</evidence>
<protein>
    <submittedName>
        <fullName evidence="3">S-adenosylmethionine-dependentmethyltransferase</fullName>
    </submittedName>
</protein>
<keyword evidence="1 3" id="KW-0808">Transferase</keyword>
<dbReference type="InterPro" id="IPR029063">
    <property type="entry name" value="SAM-dependent_MTases_sf"/>
</dbReference>
<dbReference type="GO" id="GO:0032259">
    <property type="term" value="P:methylation"/>
    <property type="evidence" value="ECO:0007669"/>
    <property type="project" value="UniProtKB-KW"/>
</dbReference>
<name>W6S080_9CLOT</name>
<accession>W6S080</accession>
<organism evidence="3 4">
    <name type="scientific">Clostridium bornimense</name>
    <dbReference type="NCBI Taxonomy" id="1216932"/>
    <lineage>
        <taxon>Bacteria</taxon>
        <taxon>Bacillati</taxon>
        <taxon>Bacillota</taxon>
        <taxon>Clostridia</taxon>
        <taxon>Eubacteriales</taxon>
        <taxon>Clostridiaceae</taxon>
        <taxon>Clostridium</taxon>
    </lineage>
</organism>
<reference evidence="3 4" key="1">
    <citation type="submission" date="2013-11" db="EMBL/GenBank/DDBJ databases">
        <title>Complete genome sequence of Clostridum sp. M2/40.</title>
        <authorList>
            <person name="Wibberg D."/>
            <person name="Puehler A."/>
            <person name="Schlueter A."/>
        </authorList>
    </citation>
    <scope>NUCLEOTIDE SEQUENCE [LARGE SCALE GENOMIC DNA]</scope>
    <source>
        <strain evidence="4">M2/40</strain>
    </source>
</reference>
<dbReference type="STRING" id="1216932.CM240_2107"/>
<evidence type="ECO:0000313" key="3">
    <source>
        <dbReference type="EMBL" id="CDM69264.1"/>
    </source>
</evidence>
<dbReference type="HOGENOM" id="CLU_069129_5_0_9"/>
<keyword evidence="3" id="KW-0489">Methyltransferase</keyword>
<dbReference type="KEGG" id="clt:CM240_2107"/>
<dbReference type="PANTHER" id="PTHR43861">
    <property type="entry name" value="TRANS-ACONITATE 2-METHYLTRANSFERASE-RELATED"/>
    <property type="match status" value="1"/>
</dbReference>
<dbReference type="InterPro" id="IPR041698">
    <property type="entry name" value="Methyltransf_25"/>
</dbReference>
<dbReference type="Gene3D" id="3.40.50.150">
    <property type="entry name" value="Vaccinia Virus protein VP39"/>
    <property type="match status" value="1"/>
</dbReference>
<feature type="domain" description="Methyltransferase" evidence="2">
    <location>
        <begin position="43"/>
        <end position="137"/>
    </location>
</feature>
<sequence>MEAYGDFALIYDQLINEDIDYKEYAKFILEKCKNYNINFNNYLDLACGSGNLTFEIYKNFKHSYGIDLSEEMLCIAQDKIVNMNFRPKFLNQDITEFKVNETFDLITCCLDSINYIIEEDGLRSMFRRVYESLNDNGIFIFDINSYYKITEILGNNIYSFDNDDVFYCWNNTLNDDIVTMELTFFIKEEEDIYTRVDEVHMERGYSEEKIESLIKECNFSIMGKSENYTDNDVTEKSERIVYIIKKIQQG</sequence>
<dbReference type="GO" id="GO:0008168">
    <property type="term" value="F:methyltransferase activity"/>
    <property type="evidence" value="ECO:0007669"/>
    <property type="project" value="UniProtKB-KW"/>
</dbReference>
<dbReference type="eggNOG" id="COG4976">
    <property type="taxonomic scope" value="Bacteria"/>
</dbReference>
<dbReference type="OrthoDB" id="9811589at2"/>
<dbReference type="Pfam" id="PF13649">
    <property type="entry name" value="Methyltransf_25"/>
    <property type="match status" value="1"/>
</dbReference>
<dbReference type="SUPFAM" id="SSF53335">
    <property type="entry name" value="S-adenosyl-L-methionine-dependent methyltransferases"/>
    <property type="match status" value="1"/>
</dbReference>
<evidence type="ECO:0000313" key="4">
    <source>
        <dbReference type="Proteomes" id="UP000019426"/>
    </source>
</evidence>